<keyword evidence="3" id="KW-1185">Reference proteome</keyword>
<evidence type="ECO:0000313" key="3">
    <source>
        <dbReference type="Proteomes" id="UP000612055"/>
    </source>
</evidence>
<name>A0A836BY05_9CHLO</name>
<evidence type="ECO:0000256" key="1">
    <source>
        <dbReference type="SAM" id="MobiDB-lite"/>
    </source>
</evidence>
<proteinExistence type="predicted"/>
<dbReference type="EMBL" id="JAEHOE010000040">
    <property type="protein sequence ID" value="KAG2493090.1"/>
    <property type="molecule type" value="Genomic_DNA"/>
</dbReference>
<feature type="compositionally biased region" description="Gly residues" evidence="1">
    <location>
        <begin position="74"/>
        <end position="88"/>
    </location>
</feature>
<organism evidence="2 3">
    <name type="scientific">Edaphochlamys debaryana</name>
    <dbReference type="NCBI Taxonomy" id="47281"/>
    <lineage>
        <taxon>Eukaryota</taxon>
        <taxon>Viridiplantae</taxon>
        <taxon>Chlorophyta</taxon>
        <taxon>core chlorophytes</taxon>
        <taxon>Chlorophyceae</taxon>
        <taxon>CS clade</taxon>
        <taxon>Chlamydomonadales</taxon>
        <taxon>Chlamydomonadales incertae sedis</taxon>
        <taxon>Edaphochlamys</taxon>
    </lineage>
</organism>
<accession>A0A836BY05</accession>
<feature type="region of interest" description="Disordered" evidence="1">
    <location>
        <begin position="43"/>
        <end position="121"/>
    </location>
</feature>
<feature type="compositionally biased region" description="Basic and acidic residues" evidence="1">
    <location>
        <begin position="90"/>
        <end position="102"/>
    </location>
</feature>
<dbReference type="Proteomes" id="UP000612055">
    <property type="component" value="Unassembled WGS sequence"/>
</dbReference>
<gene>
    <name evidence="2" type="ORF">HYH03_008753</name>
</gene>
<protein>
    <submittedName>
        <fullName evidence="2">Uncharacterized protein</fullName>
    </submittedName>
</protein>
<comment type="caution">
    <text evidence="2">The sequence shown here is derived from an EMBL/GenBank/DDBJ whole genome shotgun (WGS) entry which is preliminary data.</text>
</comment>
<reference evidence="2" key="1">
    <citation type="journal article" date="2020" name="bioRxiv">
        <title>Comparative genomics of Chlamydomonas.</title>
        <authorList>
            <person name="Craig R.J."/>
            <person name="Hasan A.R."/>
            <person name="Ness R.W."/>
            <person name="Keightley P.D."/>
        </authorList>
    </citation>
    <scope>NUCLEOTIDE SEQUENCE</scope>
    <source>
        <strain evidence="2">CCAP 11/70</strain>
    </source>
</reference>
<feature type="compositionally biased region" description="Acidic residues" evidence="1">
    <location>
        <begin position="49"/>
        <end position="60"/>
    </location>
</feature>
<sequence length="121" mass="12176">MGAGASCAQRHAACSCGNVRGSGEAQPNLEELLAEVDALFEAAARQEGEDVAGDDGEDGDSPSALRDLQSGLMQGPGGGGIPPGGGVARGRPDLRHLGDLQGREGPPCRTGPYAGAALRRR</sequence>
<dbReference type="AlphaFoldDB" id="A0A836BY05"/>
<evidence type="ECO:0000313" key="2">
    <source>
        <dbReference type="EMBL" id="KAG2493090.1"/>
    </source>
</evidence>